<feature type="domain" description="Cathepsin propeptide inhibitor" evidence="1">
    <location>
        <begin position="36"/>
        <end position="93"/>
    </location>
</feature>
<sequence length="101" mass="12616">MFNIFYFFFFCHFVKGENNFPSNKYFLDEVEEWKQFSLFEQKYNKNYETFIELEKRFQIFKKNLQTIHIHNVDKERNFTMTINQFTDLTSDEIRENILILV</sequence>
<dbReference type="Gene3D" id="1.10.287.2250">
    <property type="match status" value="1"/>
</dbReference>
<accession>A0A6C0IF09</accession>
<reference evidence="2" key="1">
    <citation type="journal article" date="2020" name="Nature">
        <title>Giant virus diversity and host interactions through global metagenomics.</title>
        <authorList>
            <person name="Schulz F."/>
            <person name="Roux S."/>
            <person name="Paez-Espino D."/>
            <person name="Jungbluth S."/>
            <person name="Walsh D.A."/>
            <person name="Denef V.J."/>
            <person name="McMahon K.D."/>
            <person name="Konstantinidis K.T."/>
            <person name="Eloe-Fadrosh E.A."/>
            <person name="Kyrpides N.C."/>
            <person name="Woyke T."/>
        </authorList>
    </citation>
    <scope>NUCLEOTIDE SEQUENCE</scope>
    <source>
        <strain evidence="2">GVMAG-M-3300023184-72</strain>
    </source>
</reference>
<dbReference type="Pfam" id="PF08246">
    <property type="entry name" value="Inhibitor_I29"/>
    <property type="match status" value="1"/>
</dbReference>
<dbReference type="EMBL" id="MN740164">
    <property type="protein sequence ID" value="QHT91220.1"/>
    <property type="molecule type" value="Genomic_DNA"/>
</dbReference>
<dbReference type="SMART" id="SM00848">
    <property type="entry name" value="Inhibitor_I29"/>
    <property type="match status" value="1"/>
</dbReference>
<proteinExistence type="predicted"/>
<evidence type="ECO:0000259" key="1">
    <source>
        <dbReference type="SMART" id="SM00848"/>
    </source>
</evidence>
<dbReference type="SUPFAM" id="SSF54001">
    <property type="entry name" value="Cysteine proteinases"/>
    <property type="match status" value="1"/>
</dbReference>
<evidence type="ECO:0000313" key="2">
    <source>
        <dbReference type="EMBL" id="QHT91220.1"/>
    </source>
</evidence>
<dbReference type="InterPro" id="IPR038765">
    <property type="entry name" value="Papain-like_cys_pep_sf"/>
</dbReference>
<organism evidence="2">
    <name type="scientific">viral metagenome</name>
    <dbReference type="NCBI Taxonomy" id="1070528"/>
    <lineage>
        <taxon>unclassified sequences</taxon>
        <taxon>metagenomes</taxon>
        <taxon>organismal metagenomes</taxon>
    </lineage>
</organism>
<name>A0A6C0IF09_9ZZZZ</name>
<dbReference type="AlphaFoldDB" id="A0A6C0IF09"/>
<protein>
    <recommendedName>
        <fullName evidence="1">Cathepsin propeptide inhibitor domain-containing protein</fullName>
    </recommendedName>
</protein>
<dbReference type="InterPro" id="IPR013201">
    <property type="entry name" value="Prot_inhib_I29"/>
</dbReference>